<dbReference type="Proteomes" id="UP001164250">
    <property type="component" value="Chromosome 6"/>
</dbReference>
<gene>
    <name evidence="1" type="ORF">Patl1_17142</name>
</gene>
<reference evidence="2" key="1">
    <citation type="journal article" date="2023" name="G3 (Bethesda)">
        <title>Genome assembly and association tests identify interacting loci associated with vigor, precocity, and sex in interspecific pistachio rootstocks.</title>
        <authorList>
            <person name="Palmer W."/>
            <person name="Jacygrad E."/>
            <person name="Sagayaradj S."/>
            <person name="Cavanaugh K."/>
            <person name="Han R."/>
            <person name="Bertier L."/>
            <person name="Beede B."/>
            <person name="Kafkas S."/>
            <person name="Golino D."/>
            <person name="Preece J."/>
            <person name="Michelmore R."/>
        </authorList>
    </citation>
    <scope>NUCLEOTIDE SEQUENCE [LARGE SCALE GENOMIC DNA]</scope>
</reference>
<dbReference type="EMBL" id="CM047902">
    <property type="protein sequence ID" value="KAJ0094379.1"/>
    <property type="molecule type" value="Genomic_DNA"/>
</dbReference>
<protein>
    <submittedName>
        <fullName evidence="1">Uncharacterized protein</fullName>
    </submittedName>
</protein>
<name>A0ACC1B624_9ROSI</name>
<evidence type="ECO:0000313" key="1">
    <source>
        <dbReference type="EMBL" id="KAJ0094379.1"/>
    </source>
</evidence>
<evidence type="ECO:0000313" key="2">
    <source>
        <dbReference type="Proteomes" id="UP001164250"/>
    </source>
</evidence>
<keyword evidence="2" id="KW-1185">Reference proteome</keyword>
<sequence>MLHKHYPTLPLSEEEDKNETTQQFSKERAKSLGINFMPWEVSLMDTMGNFEGEGLHRSLNATETDTNQCQEVVFLLK</sequence>
<proteinExistence type="predicted"/>
<accession>A0ACC1B624</accession>
<comment type="caution">
    <text evidence="1">The sequence shown here is derived from an EMBL/GenBank/DDBJ whole genome shotgun (WGS) entry which is preliminary data.</text>
</comment>
<organism evidence="1 2">
    <name type="scientific">Pistacia atlantica</name>
    <dbReference type="NCBI Taxonomy" id="434234"/>
    <lineage>
        <taxon>Eukaryota</taxon>
        <taxon>Viridiplantae</taxon>
        <taxon>Streptophyta</taxon>
        <taxon>Embryophyta</taxon>
        <taxon>Tracheophyta</taxon>
        <taxon>Spermatophyta</taxon>
        <taxon>Magnoliopsida</taxon>
        <taxon>eudicotyledons</taxon>
        <taxon>Gunneridae</taxon>
        <taxon>Pentapetalae</taxon>
        <taxon>rosids</taxon>
        <taxon>malvids</taxon>
        <taxon>Sapindales</taxon>
        <taxon>Anacardiaceae</taxon>
        <taxon>Pistacia</taxon>
    </lineage>
</organism>